<protein>
    <submittedName>
        <fullName evidence="2">Uncharacterized protein</fullName>
    </submittedName>
</protein>
<comment type="caution">
    <text evidence="2">The sequence shown here is derived from an EMBL/GenBank/DDBJ whole genome shotgun (WGS) entry which is preliminary data.</text>
</comment>
<reference evidence="2" key="1">
    <citation type="submission" date="2021-02" db="EMBL/GenBank/DDBJ databases">
        <authorList>
            <person name="Nowell W R."/>
        </authorList>
    </citation>
    <scope>NUCLEOTIDE SEQUENCE</scope>
</reference>
<dbReference type="EMBL" id="CAJNOJ010000888">
    <property type="protein sequence ID" value="CAF1531473.1"/>
    <property type="molecule type" value="Genomic_DNA"/>
</dbReference>
<proteinExistence type="predicted"/>
<evidence type="ECO:0000313" key="1">
    <source>
        <dbReference type="EMBL" id="CAF1166831.1"/>
    </source>
</evidence>
<keyword evidence="3" id="KW-1185">Reference proteome</keyword>
<sequence length="130" mass="15099">MIRFLKKKAHGTRNLVTQIADLINTATAVERPSIELSIPTGMNSVGINSSIFDKYRLDFVNVLHTLTQNEMDVVLFLRYKDVFVTFHTVLYDAPYNCCSYIVSYNSKSTHTEYGQVIVFFKYREDYYAFI</sequence>
<gene>
    <name evidence="2" type="ORF">EDS130_LOCUS44606</name>
    <name evidence="1" type="ORF">XAT740_LOCUS21797</name>
</gene>
<dbReference type="Proteomes" id="UP000663852">
    <property type="component" value="Unassembled WGS sequence"/>
</dbReference>
<name>A0A815VJZ3_ADIRI</name>
<dbReference type="Proteomes" id="UP000663828">
    <property type="component" value="Unassembled WGS sequence"/>
</dbReference>
<evidence type="ECO:0000313" key="2">
    <source>
        <dbReference type="EMBL" id="CAF1531473.1"/>
    </source>
</evidence>
<evidence type="ECO:0000313" key="3">
    <source>
        <dbReference type="Proteomes" id="UP000663828"/>
    </source>
</evidence>
<organism evidence="2 4">
    <name type="scientific">Adineta ricciae</name>
    <name type="common">Rotifer</name>
    <dbReference type="NCBI Taxonomy" id="249248"/>
    <lineage>
        <taxon>Eukaryota</taxon>
        <taxon>Metazoa</taxon>
        <taxon>Spiralia</taxon>
        <taxon>Gnathifera</taxon>
        <taxon>Rotifera</taxon>
        <taxon>Eurotatoria</taxon>
        <taxon>Bdelloidea</taxon>
        <taxon>Adinetida</taxon>
        <taxon>Adinetidae</taxon>
        <taxon>Adineta</taxon>
    </lineage>
</organism>
<accession>A0A815VJZ3</accession>
<dbReference type="AlphaFoldDB" id="A0A815VJZ3"/>
<evidence type="ECO:0000313" key="4">
    <source>
        <dbReference type="Proteomes" id="UP000663852"/>
    </source>
</evidence>
<dbReference type="EMBL" id="CAJNOR010001577">
    <property type="protein sequence ID" value="CAF1166831.1"/>
    <property type="molecule type" value="Genomic_DNA"/>
</dbReference>
<dbReference type="OrthoDB" id="9990281at2759"/>